<dbReference type="Pfam" id="PF07987">
    <property type="entry name" value="DUF1775"/>
    <property type="match status" value="1"/>
</dbReference>
<feature type="chain" id="PRO_5009292504" evidence="3">
    <location>
        <begin position="31"/>
        <end position="272"/>
    </location>
</feature>
<feature type="region of interest" description="Disordered" evidence="1">
    <location>
        <begin position="244"/>
        <end position="272"/>
    </location>
</feature>
<feature type="compositionally biased region" description="Low complexity" evidence="1">
    <location>
        <begin position="178"/>
        <end position="206"/>
    </location>
</feature>
<keyword evidence="3" id="KW-0732">Signal</keyword>
<reference evidence="5 6" key="1">
    <citation type="submission" date="2016-10" db="EMBL/GenBank/DDBJ databases">
        <authorList>
            <person name="de Groot N.N."/>
        </authorList>
    </citation>
    <scope>NUCLEOTIDE SEQUENCE [LARGE SCALE GENOMIC DNA]</scope>
    <source>
        <strain evidence="5 6">CGMCC 4.2023</strain>
    </source>
</reference>
<feature type="transmembrane region" description="Helical" evidence="2">
    <location>
        <begin position="221"/>
        <end position="239"/>
    </location>
</feature>
<organism evidence="5 6">
    <name type="scientific">Actinacidiphila yanglinensis</name>
    <dbReference type="NCBI Taxonomy" id="310779"/>
    <lineage>
        <taxon>Bacteria</taxon>
        <taxon>Bacillati</taxon>
        <taxon>Actinomycetota</taxon>
        <taxon>Actinomycetes</taxon>
        <taxon>Kitasatosporales</taxon>
        <taxon>Streptomycetaceae</taxon>
        <taxon>Actinacidiphila</taxon>
    </lineage>
</organism>
<evidence type="ECO:0000313" key="6">
    <source>
        <dbReference type="Proteomes" id="UP000236754"/>
    </source>
</evidence>
<evidence type="ECO:0000256" key="1">
    <source>
        <dbReference type="SAM" id="MobiDB-lite"/>
    </source>
</evidence>
<accession>A0A1H6AAX7</accession>
<dbReference type="OrthoDB" id="9810871at2"/>
<dbReference type="InterPro" id="IPR012533">
    <property type="entry name" value="YcnI-copper_dom"/>
</dbReference>
<dbReference type="InterPro" id="IPR038507">
    <property type="entry name" value="YcnI-like_sf"/>
</dbReference>
<dbReference type="AlphaFoldDB" id="A0A1H6AAX7"/>
<dbReference type="EMBL" id="FNVU01000005">
    <property type="protein sequence ID" value="SEG45522.1"/>
    <property type="molecule type" value="Genomic_DNA"/>
</dbReference>
<dbReference type="RefSeq" id="WP_103886075.1">
    <property type="nucleotide sequence ID" value="NZ_FNVU01000005.1"/>
</dbReference>
<name>A0A1H6AAX7_9ACTN</name>
<keyword evidence="2" id="KW-0812">Transmembrane</keyword>
<dbReference type="CDD" id="cd08545">
    <property type="entry name" value="YcnI_like"/>
    <property type="match status" value="1"/>
</dbReference>
<feature type="region of interest" description="Disordered" evidence="1">
    <location>
        <begin position="162"/>
        <end position="216"/>
    </location>
</feature>
<feature type="compositionally biased region" description="Polar residues" evidence="1">
    <location>
        <begin position="207"/>
        <end position="216"/>
    </location>
</feature>
<keyword evidence="2" id="KW-0472">Membrane</keyword>
<keyword evidence="6" id="KW-1185">Reference proteome</keyword>
<feature type="domain" description="YncI copper-binding" evidence="4">
    <location>
        <begin position="31"/>
        <end position="176"/>
    </location>
</feature>
<evidence type="ECO:0000259" key="4">
    <source>
        <dbReference type="Pfam" id="PF07987"/>
    </source>
</evidence>
<protein>
    <submittedName>
        <fullName evidence="5">Uncharacterized protein YcnI</fullName>
    </submittedName>
</protein>
<keyword evidence="2" id="KW-1133">Transmembrane helix</keyword>
<feature type="signal peptide" evidence="3">
    <location>
        <begin position="1"/>
        <end position="30"/>
    </location>
</feature>
<evidence type="ECO:0000256" key="2">
    <source>
        <dbReference type="SAM" id="Phobius"/>
    </source>
</evidence>
<dbReference type="Gene3D" id="2.60.40.2230">
    <property type="entry name" value="Uncharacterised protein YcnI-like PF07987, DUF1775"/>
    <property type="match status" value="1"/>
</dbReference>
<evidence type="ECO:0000313" key="5">
    <source>
        <dbReference type="EMBL" id="SEG45522.1"/>
    </source>
</evidence>
<proteinExistence type="predicted"/>
<gene>
    <name evidence="5" type="ORF">SAMN05216223_105267</name>
</gene>
<feature type="compositionally biased region" description="Low complexity" evidence="1">
    <location>
        <begin position="246"/>
        <end position="272"/>
    </location>
</feature>
<sequence length="272" mass="26810">MSSSRMRGRAATVAALAGSAVLLAAVPAFAHVTVQPDSAAKGSYSTVSFKVPCEEDNAYTSQVEVNFPTDHPIASVSIQPVPGWTAKVTTAKLTTPLKTDDGTVTTAVSKITWTGGKIAPGQFQQFPVSLGPLPDDAASLTFKALQTYSDGTVVRWIEIPQAGQPEPQNPAPTLKLTAAGAGSDAAPAAAGSPAAAPPADGKGASGTTSASVDSSDGTARALGVAGIVVGVIGVGFGVYGGRRRTAPAAASPATSTGGSPDGPSEGPSAPSA</sequence>
<dbReference type="Proteomes" id="UP000236754">
    <property type="component" value="Unassembled WGS sequence"/>
</dbReference>
<evidence type="ECO:0000256" key="3">
    <source>
        <dbReference type="SAM" id="SignalP"/>
    </source>
</evidence>